<dbReference type="SUPFAM" id="SSF49879">
    <property type="entry name" value="SMAD/FHA domain"/>
    <property type="match status" value="1"/>
</dbReference>
<dbReference type="Gene3D" id="2.60.200.20">
    <property type="match status" value="1"/>
</dbReference>
<dbReference type="InterPro" id="IPR008984">
    <property type="entry name" value="SMAD_FHA_dom_sf"/>
</dbReference>
<keyword evidence="3" id="KW-1185">Reference proteome</keyword>
<dbReference type="PROSITE" id="PS50006">
    <property type="entry name" value="FHA_DOMAIN"/>
    <property type="match status" value="1"/>
</dbReference>
<evidence type="ECO:0000259" key="1">
    <source>
        <dbReference type="PROSITE" id="PS50006"/>
    </source>
</evidence>
<gene>
    <name evidence="2" type="ORF">ACFL27_22115</name>
</gene>
<dbReference type="Pfam" id="PF14332">
    <property type="entry name" value="DUF4388"/>
    <property type="match status" value="1"/>
</dbReference>
<dbReference type="PANTHER" id="PTHR36304:SF4">
    <property type="entry name" value="DUF4388 DOMAIN-CONTAINING PROTEIN"/>
    <property type="match status" value="1"/>
</dbReference>
<comment type="caution">
    <text evidence="2">The sequence shown here is derived from an EMBL/GenBank/DDBJ whole genome shotgun (WGS) entry which is preliminary data.</text>
</comment>
<proteinExistence type="predicted"/>
<reference evidence="2 3" key="1">
    <citation type="submission" date="2024-09" db="EMBL/GenBank/DDBJ databases">
        <title>Laminarin stimulates single cell rates of sulfate reduction while oxygen inhibits transcriptomic activity in coastal marine sediment.</title>
        <authorList>
            <person name="Lindsay M."/>
            <person name="Orcutt B."/>
            <person name="Emerson D."/>
            <person name="Stepanauskas R."/>
            <person name="D'Angelo T."/>
        </authorList>
    </citation>
    <scope>NUCLEOTIDE SEQUENCE [LARGE SCALE GENOMIC DNA]</scope>
    <source>
        <strain evidence="2">SAG AM-311-K15</strain>
    </source>
</reference>
<dbReference type="Pfam" id="PF00498">
    <property type="entry name" value="FHA"/>
    <property type="match status" value="1"/>
</dbReference>
<dbReference type="CDD" id="cd00060">
    <property type="entry name" value="FHA"/>
    <property type="match status" value="1"/>
</dbReference>
<dbReference type="InterPro" id="IPR000253">
    <property type="entry name" value="FHA_dom"/>
</dbReference>
<evidence type="ECO:0000313" key="2">
    <source>
        <dbReference type="EMBL" id="MFC1852904.1"/>
    </source>
</evidence>
<organism evidence="2 3">
    <name type="scientific">candidate division CSSED10-310 bacterium</name>
    <dbReference type="NCBI Taxonomy" id="2855610"/>
    <lineage>
        <taxon>Bacteria</taxon>
        <taxon>Bacteria division CSSED10-310</taxon>
    </lineage>
</organism>
<dbReference type="Proteomes" id="UP001594351">
    <property type="component" value="Unassembled WGS sequence"/>
</dbReference>
<name>A0ABV6Z382_UNCC1</name>
<dbReference type="SMART" id="SM00240">
    <property type="entry name" value="FHA"/>
    <property type="match status" value="1"/>
</dbReference>
<protein>
    <submittedName>
        <fullName evidence="2">FHA domain-containing protein</fullName>
    </submittedName>
</protein>
<sequence length="235" mass="26500">MKADDTDIRAFLVSKAANSKKAFKTALTIMLRKDQPVTIGRGKKNDVTLDDKRVSRQHAIIMWEKDHYIIKDFKSVNGTHVNNKRVTSKPLEQGDEIRIGSHEFLMTVLPKPKISDSAVFKKMKTTTDSGFAGDLVSLTLHEIVQVIQHLQKTGLLTITQKVDRSNPALLYFEFGEIVHAQLKKAKGLETAYMIMKITAGTFEFNNDVPSPEKTIQQSTMGILLEACRLQDEQNR</sequence>
<dbReference type="PANTHER" id="PTHR36304">
    <property type="entry name" value="DOMAIN GTPASE-ACTIVATING PROTEIN, PUTATIVE-RELATED-RELATED"/>
    <property type="match status" value="1"/>
</dbReference>
<dbReference type="EMBL" id="JBHPBY010000386">
    <property type="protein sequence ID" value="MFC1852904.1"/>
    <property type="molecule type" value="Genomic_DNA"/>
</dbReference>
<feature type="domain" description="FHA" evidence="1">
    <location>
        <begin position="37"/>
        <end position="86"/>
    </location>
</feature>
<dbReference type="InterPro" id="IPR025497">
    <property type="entry name" value="PatA-like_N"/>
</dbReference>
<accession>A0ABV6Z382</accession>
<evidence type="ECO:0000313" key="3">
    <source>
        <dbReference type="Proteomes" id="UP001594351"/>
    </source>
</evidence>